<dbReference type="EMBL" id="JAUTBA010000001">
    <property type="protein sequence ID" value="MDQ1150338.1"/>
    <property type="molecule type" value="Genomic_DNA"/>
</dbReference>
<evidence type="ECO:0000313" key="2">
    <source>
        <dbReference type="Proteomes" id="UP001244640"/>
    </source>
</evidence>
<proteinExistence type="predicted"/>
<reference evidence="1 2" key="1">
    <citation type="submission" date="2023-07" db="EMBL/GenBank/DDBJ databases">
        <title>Functional and genomic diversity of the sorghum phyllosphere microbiome.</title>
        <authorList>
            <person name="Shade A."/>
        </authorList>
    </citation>
    <scope>NUCLEOTIDE SEQUENCE [LARGE SCALE GENOMIC DNA]</scope>
    <source>
        <strain evidence="1 2">SORGH_AS_0892</strain>
    </source>
</reference>
<organism evidence="1 2">
    <name type="scientific">Sphingobacterium zeae</name>
    <dbReference type="NCBI Taxonomy" id="1776859"/>
    <lineage>
        <taxon>Bacteria</taxon>
        <taxon>Pseudomonadati</taxon>
        <taxon>Bacteroidota</taxon>
        <taxon>Sphingobacteriia</taxon>
        <taxon>Sphingobacteriales</taxon>
        <taxon>Sphingobacteriaceae</taxon>
        <taxon>Sphingobacterium</taxon>
    </lineage>
</organism>
<keyword evidence="2" id="KW-1185">Reference proteome</keyword>
<evidence type="ECO:0008006" key="3">
    <source>
        <dbReference type="Google" id="ProtNLM"/>
    </source>
</evidence>
<dbReference type="Proteomes" id="UP001244640">
    <property type="component" value="Unassembled WGS sequence"/>
</dbReference>
<evidence type="ECO:0000313" key="1">
    <source>
        <dbReference type="EMBL" id="MDQ1150338.1"/>
    </source>
</evidence>
<sequence>MKEKYLQKLLTQKNNPLWEKIENKDNINIIIWDNNFSELFSDDYTTEFRLNSLNINSFNHELCHVYINQVFGGIFPTLKLRMPYELNNYITRNCLQHISNCIEHKLFFDLYLEIGGESEQFVSDFYLRKGNNFHLFHRSVSPNNIDGYLGNLFSILGDCNTNMDYSKEINGFRKLSPSIFEASKTLLCEIIDIGICDQLEDFGVNEEGVFINKTQSNSCEDFWNVVFDEMNL</sequence>
<dbReference type="RefSeq" id="WP_307186004.1">
    <property type="nucleotide sequence ID" value="NZ_JAUTBA010000001.1"/>
</dbReference>
<gene>
    <name evidence="1" type="ORF">QE382_002322</name>
</gene>
<comment type="caution">
    <text evidence="1">The sequence shown here is derived from an EMBL/GenBank/DDBJ whole genome shotgun (WGS) entry which is preliminary data.</text>
</comment>
<name>A0ABU0U5W9_9SPHI</name>
<accession>A0ABU0U5W9</accession>
<protein>
    <recommendedName>
        <fullName evidence="3">IrrE N-terminal-like domain-containing protein</fullName>
    </recommendedName>
</protein>